<comment type="caution">
    <text evidence="1">The sequence shown here is derived from an EMBL/GenBank/DDBJ whole genome shotgun (WGS) entry which is preliminary data.</text>
</comment>
<evidence type="ECO:0000313" key="1">
    <source>
        <dbReference type="EMBL" id="MDN4524668.1"/>
    </source>
</evidence>
<proteinExistence type="predicted"/>
<keyword evidence="2" id="KW-1185">Reference proteome</keyword>
<organism evidence="1 2">
    <name type="scientific">Fictibacillus fluitans</name>
    <dbReference type="NCBI Taxonomy" id="3058422"/>
    <lineage>
        <taxon>Bacteria</taxon>
        <taxon>Bacillati</taxon>
        <taxon>Bacillota</taxon>
        <taxon>Bacilli</taxon>
        <taxon>Bacillales</taxon>
        <taxon>Fictibacillaceae</taxon>
        <taxon>Fictibacillus</taxon>
    </lineage>
</organism>
<protein>
    <submittedName>
        <fullName evidence="1">Uncharacterized protein</fullName>
    </submittedName>
</protein>
<name>A0ABT8HV56_9BACL</name>
<sequence length="78" mass="8715">MIDFRSKSLAFTGASAYLRRRALSVAGVIAYSSCLFMKTGETPSLSHLSRFSCWSLALSTAINSSKKIFERNAYFQKH</sequence>
<dbReference type="RefSeq" id="WP_301165722.1">
    <property type="nucleotide sequence ID" value="NZ_JAUHTR010000004.1"/>
</dbReference>
<dbReference type="Proteomes" id="UP001172721">
    <property type="component" value="Unassembled WGS sequence"/>
</dbReference>
<evidence type="ECO:0000313" key="2">
    <source>
        <dbReference type="Proteomes" id="UP001172721"/>
    </source>
</evidence>
<accession>A0ABT8HV56</accession>
<dbReference type="EMBL" id="JAUHTR010000004">
    <property type="protein sequence ID" value="MDN4524668.1"/>
    <property type="molecule type" value="Genomic_DNA"/>
</dbReference>
<gene>
    <name evidence="1" type="ORF">QYB97_09295</name>
</gene>
<reference evidence="1" key="1">
    <citation type="submission" date="2023-07" db="EMBL/GenBank/DDBJ databases">
        <title>Fictibacillus sp. isolated from freshwater pond.</title>
        <authorList>
            <person name="Kirdat K."/>
            <person name="Bhat A."/>
            <person name="Mourya A."/>
            <person name="Yadav A."/>
        </authorList>
    </citation>
    <scope>NUCLEOTIDE SEQUENCE</scope>
    <source>
        <strain evidence="1">NE201</strain>
    </source>
</reference>